<evidence type="ECO:0000313" key="1">
    <source>
        <dbReference type="EMBL" id="CAB5223361.1"/>
    </source>
</evidence>
<protein>
    <submittedName>
        <fullName evidence="1">Uncharacterized protein</fullName>
    </submittedName>
</protein>
<accession>A0A6J7WZC8</accession>
<proteinExistence type="predicted"/>
<sequence length="102" mass="11387">MPKYNYLLSAPVEITSRGEALAVPMVSLGFWRFYTKRLEIAKKHIKPLEALIASSPTLGELKAFGVDVAPVIKHHTPEGYIVLFAAKIPEVYDDVRILYTTA</sequence>
<gene>
    <name evidence="1" type="ORF">UFOVP380_42</name>
</gene>
<reference evidence="1" key="1">
    <citation type="submission" date="2020-05" db="EMBL/GenBank/DDBJ databases">
        <authorList>
            <person name="Chiriac C."/>
            <person name="Salcher M."/>
            <person name="Ghai R."/>
            <person name="Kavagutti S V."/>
        </authorList>
    </citation>
    <scope>NUCLEOTIDE SEQUENCE</scope>
</reference>
<name>A0A6J7WZC8_9CAUD</name>
<organism evidence="1">
    <name type="scientific">uncultured Caudovirales phage</name>
    <dbReference type="NCBI Taxonomy" id="2100421"/>
    <lineage>
        <taxon>Viruses</taxon>
        <taxon>Duplodnaviria</taxon>
        <taxon>Heunggongvirae</taxon>
        <taxon>Uroviricota</taxon>
        <taxon>Caudoviricetes</taxon>
        <taxon>Peduoviridae</taxon>
        <taxon>Maltschvirus</taxon>
        <taxon>Maltschvirus maltsch</taxon>
    </lineage>
</organism>
<dbReference type="EMBL" id="LR798317">
    <property type="protein sequence ID" value="CAB5223361.1"/>
    <property type="molecule type" value="Genomic_DNA"/>
</dbReference>